<gene>
    <name evidence="1" type="ORF">SAMN05421788_101767</name>
</gene>
<sequence>MNSKIQKKIDEIKRQSAQSKAFSAAVTSNVTISTNDALSISIRSKKDADTFMSEVKAISKSKS</sequence>
<dbReference type="Proteomes" id="UP000186917">
    <property type="component" value="Unassembled WGS sequence"/>
</dbReference>
<proteinExistence type="predicted"/>
<dbReference type="RefSeq" id="WP_076375805.1">
    <property type="nucleotide sequence ID" value="NZ_AP017422.1"/>
</dbReference>
<dbReference type="AlphaFoldDB" id="A0A1N7LBN3"/>
<dbReference type="EMBL" id="FTOR01000001">
    <property type="protein sequence ID" value="SIS71207.1"/>
    <property type="molecule type" value="Genomic_DNA"/>
</dbReference>
<keyword evidence="2" id="KW-1185">Reference proteome</keyword>
<name>A0A1N7LBN3_9BACT</name>
<accession>A0A1N7LBN3</accession>
<evidence type="ECO:0000313" key="1">
    <source>
        <dbReference type="EMBL" id="SIS71207.1"/>
    </source>
</evidence>
<protein>
    <submittedName>
        <fullName evidence="1">Uncharacterized protein</fullName>
    </submittedName>
</protein>
<organism evidence="1 2">
    <name type="scientific">Filimonas lacunae</name>
    <dbReference type="NCBI Taxonomy" id="477680"/>
    <lineage>
        <taxon>Bacteria</taxon>
        <taxon>Pseudomonadati</taxon>
        <taxon>Bacteroidota</taxon>
        <taxon>Chitinophagia</taxon>
        <taxon>Chitinophagales</taxon>
        <taxon>Chitinophagaceae</taxon>
        <taxon>Filimonas</taxon>
    </lineage>
</organism>
<evidence type="ECO:0000313" key="2">
    <source>
        <dbReference type="Proteomes" id="UP000186917"/>
    </source>
</evidence>
<reference evidence="2" key="1">
    <citation type="submission" date="2017-01" db="EMBL/GenBank/DDBJ databases">
        <authorList>
            <person name="Varghese N."/>
            <person name="Submissions S."/>
        </authorList>
    </citation>
    <scope>NUCLEOTIDE SEQUENCE [LARGE SCALE GENOMIC DNA]</scope>
    <source>
        <strain evidence="2">DSM 21054</strain>
    </source>
</reference>
<dbReference type="OrthoDB" id="679417at2"/>